<protein>
    <submittedName>
        <fullName evidence="1">Uncharacterized protein</fullName>
    </submittedName>
</protein>
<name>A0A6C0CYG8_9ZZZZ</name>
<evidence type="ECO:0000313" key="1">
    <source>
        <dbReference type="EMBL" id="QHT09283.1"/>
    </source>
</evidence>
<reference evidence="1" key="1">
    <citation type="journal article" date="2020" name="Nature">
        <title>Giant virus diversity and host interactions through global metagenomics.</title>
        <authorList>
            <person name="Schulz F."/>
            <person name="Roux S."/>
            <person name="Paez-Espino D."/>
            <person name="Jungbluth S."/>
            <person name="Walsh D.A."/>
            <person name="Denef V.J."/>
            <person name="McMahon K.D."/>
            <person name="Konstantinidis K.T."/>
            <person name="Eloe-Fadrosh E.A."/>
            <person name="Kyrpides N.C."/>
            <person name="Woyke T."/>
        </authorList>
    </citation>
    <scope>NUCLEOTIDE SEQUENCE</scope>
    <source>
        <strain evidence="1">GVMAG-M-3300023110-24</strain>
    </source>
</reference>
<dbReference type="EMBL" id="MN739509">
    <property type="protein sequence ID" value="QHT09283.1"/>
    <property type="molecule type" value="Genomic_DNA"/>
</dbReference>
<proteinExistence type="predicted"/>
<accession>A0A6C0CYG8</accession>
<sequence>MLDEHAKTFLNLSKQLLCASMVFEEYIHDTDIIYILSDIIVQKVYEYMTNNIVNILKNSCPKYTFNVSCANNVSQFSKPNWGISTDGYKDFNNFRKKVMIYNNLAFSLFDNTWKVYENAMKYHYIRLGQIIHIPEYGNAEIISVQNKRYVVQYITGEKYTFKHQKFVNILKHPKQLRDVYIDSRLKLIESINLAREECIDEYLNTTPRCVCGETFYYYDHHVKCKKGHRFDPTQWKYPGSDIPMIQDLNVFLSYRKSVYG</sequence>
<organism evidence="1">
    <name type="scientific">viral metagenome</name>
    <dbReference type="NCBI Taxonomy" id="1070528"/>
    <lineage>
        <taxon>unclassified sequences</taxon>
        <taxon>metagenomes</taxon>
        <taxon>organismal metagenomes</taxon>
    </lineage>
</organism>
<dbReference type="AlphaFoldDB" id="A0A6C0CYG8"/>